<comment type="caution">
    <text evidence="3">The sequence shown here is derived from an EMBL/GenBank/DDBJ whole genome shotgun (WGS) entry which is preliminary data.</text>
</comment>
<dbReference type="Pfam" id="PF07876">
    <property type="entry name" value="Dabb"/>
    <property type="match status" value="1"/>
</dbReference>
<evidence type="ECO:0000256" key="1">
    <source>
        <dbReference type="ARBA" id="ARBA00011738"/>
    </source>
</evidence>
<sequence length="132" mass="14759">MHDSRTTTLNFLTFAYKPKHAKMTIIHIVQLGFHALATDEMIQGVCNGLLALKQDCIHPTTRQPYIKSAVGGRENSPEGLQGGVTHVFVVEFEKEEDRKYYLEKDPAHLGFVKGLSGIVEMVRVVDFTPGVF</sequence>
<proteinExistence type="predicted"/>
<keyword evidence="4" id="KW-1185">Reference proteome</keyword>
<dbReference type="InterPro" id="IPR044662">
    <property type="entry name" value="HS1/DABB1-like"/>
</dbReference>
<dbReference type="PANTHER" id="PTHR33178">
    <property type="match status" value="1"/>
</dbReference>
<dbReference type="STRING" id="177199.A0A420Y3T5"/>
<accession>A0A420Y3T5</accession>
<dbReference type="EMBL" id="QVQW01000055">
    <property type="protein sequence ID" value="RKU42523.1"/>
    <property type="molecule type" value="Genomic_DNA"/>
</dbReference>
<dbReference type="PANTHER" id="PTHR33178:SF10">
    <property type="entry name" value="STRESS-RESPONSE A_B BARREL DOMAIN-CONTAINING PROTEIN"/>
    <property type="match status" value="1"/>
</dbReference>
<dbReference type="PROSITE" id="PS51502">
    <property type="entry name" value="S_R_A_B_BARREL"/>
    <property type="match status" value="1"/>
</dbReference>
<dbReference type="InterPro" id="IPR013097">
    <property type="entry name" value="Dabb"/>
</dbReference>
<evidence type="ECO:0000259" key="2">
    <source>
        <dbReference type="PROSITE" id="PS51502"/>
    </source>
</evidence>
<dbReference type="OrthoDB" id="1601230at2759"/>
<comment type="subunit">
    <text evidence="1">Homodimer.</text>
</comment>
<reference evidence="3 4" key="1">
    <citation type="submission" date="2018-08" db="EMBL/GenBank/DDBJ databases">
        <title>Draft genome of the lignicolous fungus Coniochaeta pulveracea.</title>
        <authorList>
            <person name="Borstlap C.J."/>
            <person name="De Witt R.N."/>
            <person name="Botha A."/>
            <person name="Volschenk H."/>
        </authorList>
    </citation>
    <scope>NUCLEOTIDE SEQUENCE [LARGE SCALE GENOMIC DNA]</scope>
    <source>
        <strain evidence="3 4">CAB683</strain>
    </source>
</reference>
<gene>
    <name evidence="3" type="ORF">DL546_004195</name>
</gene>
<feature type="domain" description="Stress-response A/B barrel" evidence="2">
    <location>
        <begin position="25"/>
        <end position="127"/>
    </location>
</feature>
<name>A0A420Y3T5_9PEZI</name>
<evidence type="ECO:0000313" key="4">
    <source>
        <dbReference type="Proteomes" id="UP000275385"/>
    </source>
</evidence>
<dbReference type="AlphaFoldDB" id="A0A420Y3T5"/>
<dbReference type="Gene3D" id="3.30.70.100">
    <property type="match status" value="1"/>
</dbReference>
<dbReference type="Proteomes" id="UP000275385">
    <property type="component" value="Unassembled WGS sequence"/>
</dbReference>
<protein>
    <recommendedName>
        <fullName evidence="2">Stress-response A/B barrel domain-containing protein</fullName>
    </recommendedName>
</protein>
<dbReference type="SUPFAM" id="SSF54909">
    <property type="entry name" value="Dimeric alpha+beta barrel"/>
    <property type="match status" value="1"/>
</dbReference>
<organism evidence="3 4">
    <name type="scientific">Coniochaeta pulveracea</name>
    <dbReference type="NCBI Taxonomy" id="177199"/>
    <lineage>
        <taxon>Eukaryota</taxon>
        <taxon>Fungi</taxon>
        <taxon>Dikarya</taxon>
        <taxon>Ascomycota</taxon>
        <taxon>Pezizomycotina</taxon>
        <taxon>Sordariomycetes</taxon>
        <taxon>Sordariomycetidae</taxon>
        <taxon>Coniochaetales</taxon>
        <taxon>Coniochaetaceae</taxon>
        <taxon>Coniochaeta</taxon>
    </lineage>
</organism>
<dbReference type="InterPro" id="IPR011008">
    <property type="entry name" value="Dimeric_a/b-barrel"/>
</dbReference>
<dbReference type="SMART" id="SM00886">
    <property type="entry name" value="Dabb"/>
    <property type="match status" value="1"/>
</dbReference>
<evidence type="ECO:0000313" key="3">
    <source>
        <dbReference type="EMBL" id="RKU42523.1"/>
    </source>
</evidence>